<comment type="caution">
    <text evidence="1">The sequence shown here is derived from an EMBL/GenBank/DDBJ whole genome shotgun (WGS) entry which is preliminary data.</text>
</comment>
<gene>
    <name evidence="1" type="ORF">XA68_18027</name>
</gene>
<organism evidence="1 2">
    <name type="scientific">Ophiocordyceps unilateralis</name>
    <name type="common">Zombie-ant fungus</name>
    <name type="synonym">Torrubia unilateralis</name>
    <dbReference type="NCBI Taxonomy" id="268505"/>
    <lineage>
        <taxon>Eukaryota</taxon>
        <taxon>Fungi</taxon>
        <taxon>Dikarya</taxon>
        <taxon>Ascomycota</taxon>
        <taxon>Pezizomycotina</taxon>
        <taxon>Sordariomycetes</taxon>
        <taxon>Hypocreomycetidae</taxon>
        <taxon>Hypocreales</taxon>
        <taxon>Ophiocordycipitaceae</taxon>
        <taxon>Ophiocordyceps</taxon>
    </lineage>
</organism>
<evidence type="ECO:0000313" key="1">
    <source>
        <dbReference type="EMBL" id="PFH55570.1"/>
    </source>
</evidence>
<name>A0A2A9P3V0_OPHUN</name>
<dbReference type="EMBL" id="LAZP02000853">
    <property type="protein sequence ID" value="PFH55570.1"/>
    <property type="molecule type" value="Genomic_DNA"/>
</dbReference>
<sequence>MCLVGLSTLSRIPPVSVASAADGMTPAEPGIPLDHGARLKADLFPFLDRRLSRFAYGQGLDEAAEALLSCQASQLLMPGRAADID</sequence>
<reference evidence="1 2" key="2">
    <citation type="journal article" date="2017" name="Sci. Rep.">
        <title>Ant-infecting Ophiocordyceps genomes reveal a high diversity of potential behavioral manipulation genes and a possible major role for enterotoxins.</title>
        <authorList>
            <person name="de Bekker C."/>
            <person name="Ohm R.A."/>
            <person name="Evans H.C."/>
            <person name="Brachmann A."/>
            <person name="Hughes D.P."/>
        </authorList>
    </citation>
    <scope>NUCLEOTIDE SEQUENCE [LARGE SCALE GENOMIC DNA]</scope>
    <source>
        <strain evidence="1 2">SC16a</strain>
    </source>
</reference>
<reference evidence="1 2" key="1">
    <citation type="journal article" date="2015" name="BMC Genomics">
        <title>Gene expression during zombie ant biting behavior reflects the complexity underlying fungal parasitic behavioral manipulation.</title>
        <authorList>
            <person name="de Bekker C."/>
            <person name="Ohm R.A."/>
            <person name="Loreto R.G."/>
            <person name="Sebastian A."/>
            <person name="Albert I."/>
            <person name="Merrow M."/>
            <person name="Brachmann A."/>
            <person name="Hughes D.P."/>
        </authorList>
    </citation>
    <scope>NUCLEOTIDE SEQUENCE [LARGE SCALE GENOMIC DNA]</scope>
    <source>
        <strain evidence="1 2">SC16a</strain>
    </source>
</reference>
<proteinExistence type="predicted"/>
<evidence type="ECO:0000313" key="2">
    <source>
        <dbReference type="Proteomes" id="UP000037136"/>
    </source>
</evidence>
<protein>
    <submittedName>
        <fullName evidence="1">Uncharacterized protein</fullName>
    </submittedName>
</protein>
<dbReference type="Proteomes" id="UP000037136">
    <property type="component" value="Unassembled WGS sequence"/>
</dbReference>
<accession>A0A2A9P3V0</accession>
<dbReference type="AlphaFoldDB" id="A0A2A9P3V0"/>
<keyword evidence="2" id="KW-1185">Reference proteome</keyword>